<evidence type="ECO:0000313" key="3">
    <source>
        <dbReference type="Proteomes" id="UP000236544"/>
    </source>
</evidence>
<dbReference type="OrthoDB" id="4023585at2759"/>
<protein>
    <submittedName>
        <fullName evidence="2">LAQU0S05e02080g1_1</fullName>
    </submittedName>
</protein>
<feature type="compositionally biased region" description="Basic and acidic residues" evidence="1">
    <location>
        <begin position="289"/>
        <end position="392"/>
    </location>
</feature>
<dbReference type="Gene3D" id="6.10.140.1430">
    <property type="match status" value="1"/>
</dbReference>
<dbReference type="AlphaFoldDB" id="A0A0P1KRJ6"/>
<dbReference type="PANTHER" id="PTHR47372">
    <property type="entry name" value="DAUER UP-REGULATED-RELATED"/>
    <property type="match status" value="1"/>
</dbReference>
<sequence length="392" mass="42742">MTDVLSAIPVPALAPAHGILPGSALYSARRPRDSAFGRTSKYAARMDLRFRVHFEVRRRVYTSARPPQYFAHRVYISAPTPPRATMCYCVLRHALLCCQQSRVTATYASCSGAKSTRPRTSQGYRSIRTEAIGVGNGCEVSIYLFPFLTSIFTVSSTARETRYNNNNIHKPFIKMLRSTASHALRIPSRLVATPAVYSSASRVCAFHSSASVPKSLGEKVRSTLSDLNKKVGEAAASGIDKAQEASHTVEEKSHTAAEATKHGLEQLNKKTGQAAASGIDKAQNLAQEAGEKAQELKNRDLTQEAKDKAQELKDRDLTQEAKDKAQDLKEGAQEKAGEAKGKAQELKHEAKGKAQELKHEGAGKAQELKHEAKGKAHEGAAKAKETAREYKD</sequence>
<evidence type="ECO:0000313" key="2">
    <source>
        <dbReference type="EMBL" id="CUS22292.1"/>
    </source>
</evidence>
<name>A0A0P1KRJ6_9SACH</name>
<dbReference type="Proteomes" id="UP000236544">
    <property type="component" value="Unassembled WGS sequence"/>
</dbReference>
<organism evidence="2 3">
    <name type="scientific">Lachancea quebecensis</name>
    <dbReference type="NCBI Taxonomy" id="1654605"/>
    <lineage>
        <taxon>Eukaryota</taxon>
        <taxon>Fungi</taxon>
        <taxon>Dikarya</taxon>
        <taxon>Ascomycota</taxon>
        <taxon>Saccharomycotina</taxon>
        <taxon>Saccharomycetes</taxon>
        <taxon>Saccharomycetales</taxon>
        <taxon>Saccharomycetaceae</taxon>
        <taxon>Lachancea</taxon>
    </lineage>
</organism>
<evidence type="ECO:0000256" key="1">
    <source>
        <dbReference type="SAM" id="MobiDB-lite"/>
    </source>
</evidence>
<keyword evidence="3" id="KW-1185">Reference proteome</keyword>
<dbReference type="EMBL" id="LN890537">
    <property type="protein sequence ID" value="CUS22292.1"/>
    <property type="molecule type" value="Genomic_DNA"/>
</dbReference>
<proteinExistence type="predicted"/>
<accession>A0A0P1KRJ6</accession>
<feature type="region of interest" description="Disordered" evidence="1">
    <location>
        <begin position="286"/>
        <end position="392"/>
    </location>
</feature>
<dbReference type="PANTHER" id="PTHR47372:SF11">
    <property type="entry name" value="RE19971P"/>
    <property type="match status" value="1"/>
</dbReference>
<reference evidence="3" key="1">
    <citation type="submission" date="2015-10" db="EMBL/GenBank/DDBJ databases">
        <authorList>
            <person name="Devillers H."/>
        </authorList>
    </citation>
    <scope>NUCLEOTIDE SEQUENCE [LARGE SCALE GENOMIC DNA]</scope>
</reference>
<gene>
    <name evidence="2" type="ORF">LAQU0_S05e02080g</name>
</gene>